<feature type="domain" description="Clathrin/coatomer adaptor adaptin-like N-terminal" evidence="7">
    <location>
        <begin position="59"/>
        <end position="639"/>
    </location>
</feature>
<dbReference type="InterPro" id="IPR016024">
    <property type="entry name" value="ARM-type_fold"/>
</dbReference>
<evidence type="ECO:0000259" key="7">
    <source>
        <dbReference type="Pfam" id="PF01602"/>
    </source>
</evidence>
<reference evidence="8 9" key="3">
    <citation type="journal article" date="2015" name="Genome Announc.">
        <title>Draft Genome Sequence of the Archiascomycetous Yeast Saitoella complicata.</title>
        <authorList>
            <person name="Yamauchi K."/>
            <person name="Kondo S."/>
            <person name="Hamamoto M."/>
            <person name="Takahashi Y."/>
            <person name="Ogura Y."/>
            <person name="Hayashi T."/>
            <person name="Nishida H."/>
        </authorList>
    </citation>
    <scope>NUCLEOTIDE SEQUENCE [LARGE SCALE GENOMIC DNA]</scope>
    <source>
        <strain evidence="8 9">NRRL Y-17804</strain>
    </source>
</reference>
<sequence length="838" mass="93066">MADLIAAQLSARVNSALEQTAKDLRLDAAVAAASGSKQRITSLNDPRMRDVRKRLDSKMELERLEALKQLNGLMSRGQDVSEYFADVVKNVASPSLAIRKLVYAYLLRYAEAEPDLALLSINTIQKALGDKNQLVRGLALRVMAGIRVPVISGIVLLGIKKCATDPSPYVRKSAAICIPKCYSLEPSHLPQLIEYITTLLADRSSVVIGSAVSAFLQLCPERLDLIHPHYRRYCQMLVDMDEWSQVSLLRSLLMYARKCFLPPVDGSEEPTPVQNQKPKTTKDFYDEHEQEEEKKEVQPESSRRRSTDPDLKLLLQLVAPLLLSRNSAVVMAATSIYFYLALPSEMSRVVVPLLSLLRRSPDVQAVALSNISVISQQYASLFSRHHRHFIVWPSDPESVWKLKLEILALVATKDNIKDILPELQRYCTSQDSALSAAAVKAISMCAQAVPSMAEPCLRTLMKHLRSDNERLAAESVSAIRHLVQLSHEPNADVITTLAKSLAYVTDAKARENILWLVGEYSAVSGVLRVAPDVLRLCAKTFPEEDVSVKLQVLTLAAKLYSLYLAHDQGHRDSETKEITNEEQQTNEQIEEEPPSEAASPGGDNAGITLLYNYVTQLARYDLSYDLRDRSRYYRALLSSPLASAASQVLLASKPVPEQRYDTASRGRFVLGSVSLALNMETKDYVGLPAWPESEDQIPPSTSRDVHLPVYEAPHSQIATPQSRMYSPAPSTQSSLKAAAPLPKKVGIPSLDDFYAESDEEQDEEEDEESEEETSSGEEEGSEEEEESAEEYASDEETDEESESDVQFEYSNVNASSIKSNPVATVLLSMLSQPMYANR</sequence>
<dbReference type="InterPro" id="IPR026739">
    <property type="entry name" value="AP_beta"/>
</dbReference>
<dbReference type="PIRSF" id="PIRSF037096">
    <property type="entry name" value="AP3_complex_beta"/>
    <property type="match status" value="1"/>
</dbReference>
<evidence type="ECO:0000256" key="1">
    <source>
        <dbReference type="ARBA" id="ARBA00004308"/>
    </source>
</evidence>
<evidence type="ECO:0000256" key="2">
    <source>
        <dbReference type="ARBA" id="ARBA00006613"/>
    </source>
</evidence>
<dbReference type="GO" id="GO:0006886">
    <property type="term" value="P:intracellular protein transport"/>
    <property type="evidence" value="ECO:0007669"/>
    <property type="project" value="InterPro"/>
</dbReference>
<dbReference type="EMBL" id="BACD03000023">
    <property type="protein sequence ID" value="GAO49449.1"/>
    <property type="molecule type" value="Genomic_DNA"/>
</dbReference>
<protein>
    <recommendedName>
        <fullName evidence="7">Clathrin/coatomer adaptor adaptin-like N-terminal domain-containing protein</fullName>
    </recommendedName>
</protein>
<feature type="compositionally biased region" description="Acidic residues" evidence="6">
    <location>
        <begin position="753"/>
        <end position="805"/>
    </location>
</feature>
<keyword evidence="4" id="KW-0653">Protein transport</keyword>
<dbReference type="InterPro" id="IPR026740">
    <property type="entry name" value="AP3_beta"/>
</dbReference>
<dbReference type="SUPFAM" id="SSF48371">
    <property type="entry name" value="ARM repeat"/>
    <property type="match status" value="1"/>
</dbReference>
<gene>
    <name evidence="8" type="ORF">G7K_3599-t1</name>
</gene>
<feature type="compositionally biased region" description="Polar residues" evidence="6">
    <location>
        <begin position="716"/>
        <end position="735"/>
    </location>
</feature>
<dbReference type="STRING" id="698492.A0A0E9NHY2"/>
<comment type="similarity">
    <text evidence="2">Belongs to the adaptor complexes large subunit family.</text>
</comment>
<dbReference type="AlphaFoldDB" id="A0A0E9NHY2"/>
<dbReference type="GO" id="GO:0030123">
    <property type="term" value="C:AP-3 adaptor complex"/>
    <property type="evidence" value="ECO:0007669"/>
    <property type="project" value="InterPro"/>
</dbReference>
<evidence type="ECO:0000256" key="3">
    <source>
        <dbReference type="ARBA" id="ARBA00022448"/>
    </source>
</evidence>
<feature type="region of interest" description="Disordered" evidence="6">
    <location>
        <begin position="571"/>
        <end position="601"/>
    </location>
</feature>
<dbReference type="Proteomes" id="UP000033140">
    <property type="component" value="Unassembled WGS sequence"/>
</dbReference>
<dbReference type="InterPro" id="IPR011989">
    <property type="entry name" value="ARM-like"/>
</dbReference>
<evidence type="ECO:0000256" key="6">
    <source>
        <dbReference type="SAM" id="MobiDB-lite"/>
    </source>
</evidence>
<accession>A0A0E9NHY2</accession>
<dbReference type="Pfam" id="PF01602">
    <property type="entry name" value="Adaptin_N"/>
    <property type="match status" value="1"/>
</dbReference>
<reference evidence="8 9" key="1">
    <citation type="journal article" date="2011" name="J. Gen. Appl. Microbiol.">
        <title>Draft genome sequencing of the enigmatic yeast Saitoella complicata.</title>
        <authorList>
            <person name="Nishida H."/>
            <person name="Hamamoto M."/>
            <person name="Sugiyama J."/>
        </authorList>
    </citation>
    <scope>NUCLEOTIDE SEQUENCE [LARGE SCALE GENOMIC DNA]</scope>
    <source>
        <strain evidence="8 9">NRRL Y-17804</strain>
    </source>
</reference>
<name>A0A0E9NHY2_SAICN</name>
<evidence type="ECO:0000313" key="9">
    <source>
        <dbReference type="Proteomes" id="UP000033140"/>
    </source>
</evidence>
<keyword evidence="9" id="KW-1185">Reference proteome</keyword>
<evidence type="ECO:0000313" key="8">
    <source>
        <dbReference type="EMBL" id="GAO49449.1"/>
    </source>
</evidence>
<dbReference type="GO" id="GO:0012505">
    <property type="term" value="C:endomembrane system"/>
    <property type="evidence" value="ECO:0007669"/>
    <property type="project" value="UniProtKB-SubCell"/>
</dbReference>
<dbReference type="PANTHER" id="PTHR11134">
    <property type="entry name" value="ADAPTOR COMPLEX SUBUNIT BETA FAMILY MEMBER"/>
    <property type="match status" value="1"/>
</dbReference>
<comment type="caution">
    <text evidence="8">The sequence shown here is derived from an EMBL/GenBank/DDBJ whole genome shotgun (WGS) entry which is preliminary data.</text>
</comment>
<feature type="region of interest" description="Disordered" evidence="6">
    <location>
        <begin position="715"/>
        <end position="821"/>
    </location>
</feature>
<feature type="region of interest" description="Disordered" evidence="6">
    <location>
        <begin position="284"/>
        <end position="305"/>
    </location>
</feature>
<dbReference type="Gene3D" id="1.25.10.10">
    <property type="entry name" value="Leucine-rich Repeat Variant"/>
    <property type="match status" value="1"/>
</dbReference>
<evidence type="ECO:0000256" key="4">
    <source>
        <dbReference type="ARBA" id="ARBA00022927"/>
    </source>
</evidence>
<dbReference type="InterPro" id="IPR002553">
    <property type="entry name" value="Clathrin/coatomer_adapt-like_N"/>
</dbReference>
<dbReference type="GO" id="GO:0016192">
    <property type="term" value="P:vesicle-mediated transport"/>
    <property type="evidence" value="ECO:0007669"/>
    <property type="project" value="InterPro"/>
</dbReference>
<proteinExistence type="inferred from homology"/>
<dbReference type="OMA" id="HFLVRST"/>
<comment type="subcellular location">
    <subcellularLocation>
        <location evidence="1">Endomembrane system</location>
    </subcellularLocation>
</comment>
<organism evidence="8 9">
    <name type="scientific">Saitoella complicata (strain BCRC 22490 / CBS 7301 / JCM 7358 / NBRC 10748 / NRRL Y-17804)</name>
    <dbReference type="NCBI Taxonomy" id="698492"/>
    <lineage>
        <taxon>Eukaryota</taxon>
        <taxon>Fungi</taxon>
        <taxon>Dikarya</taxon>
        <taxon>Ascomycota</taxon>
        <taxon>Taphrinomycotina</taxon>
        <taxon>Taphrinomycotina incertae sedis</taxon>
        <taxon>Saitoella</taxon>
    </lineage>
</organism>
<reference evidence="8 9" key="2">
    <citation type="journal article" date="2014" name="J. Gen. Appl. Microbiol.">
        <title>The early diverging ascomycetous budding yeast Saitoella complicata has three histone deacetylases belonging to the Clr6, Hos2, and Rpd3 lineages.</title>
        <authorList>
            <person name="Nishida H."/>
            <person name="Matsumoto T."/>
            <person name="Kondo S."/>
            <person name="Hamamoto M."/>
            <person name="Yoshikawa H."/>
        </authorList>
    </citation>
    <scope>NUCLEOTIDE SEQUENCE [LARGE SCALE GENOMIC DNA]</scope>
    <source>
        <strain evidence="8 9">NRRL Y-17804</strain>
    </source>
</reference>
<keyword evidence="5" id="KW-0472">Membrane</keyword>
<feature type="compositionally biased region" description="Polar residues" evidence="6">
    <location>
        <begin position="808"/>
        <end position="821"/>
    </location>
</feature>
<keyword evidence="3" id="KW-0813">Transport</keyword>
<evidence type="ECO:0000256" key="5">
    <source>
        <dbReference type="ARBA" id="ARBA00023136"/>
    </source>
</evidence>